<keyword evidence="7 9" id="KW-0720">Serine protease</keyword>
<dbReference type="InterPro" id="IPR022398">
    <property type="entry name" value="Peptidase_S8_His-AS"/>
</dbReference>
<dbReference type="GO" id="GO:0005576">
    <property type="term" value="C:extracellular region"/>
    <property type="evidence" value="ECO:0007669"/>
    <property type="project" value="UniProtKB-SubCell"/>
</dbReference>
<sequence length="589" mass="61986">MAPSGHRCSPLIVGSTRLALAVGLSLSLWGVANAAVEVGPDILVDSLRSGETYEGIIVKFRDQSSKAKRGDEGRAARSERIARLAKSSGLPLIEARQLAVGAVLIQHPAKSLNAEQALQLLEALANDPEIEYAEPNTRMYAQFTPNDPDYMKQWHYHNSLAGLRLPKAWDWSTGNGVTVAVLDSGITDHPDLNGNLVPGYDFISDSAAARDGDGRDDNPQDEGDWFAVGDCPAPIDKDWRNSSWHGTHVAGTVAARTHNASGVAGVAFNANIQPVRVLGRCGGTTADIVDAIVWAAGGEVDGVPKNPTPARVINMSLGGMGSCGSATRDAINFAVLQAGAAVVVAAGNDNVSVTQATPANCKNVLNVAALAPNGDRAYYSNHGPWVDVAAPGGSGKLPLSDNIYSTWNAGTTVPGMPSYKWSTGTSMAAPHVAGLAAMVFSASPGISGPEVETIIKSTARPIPGNCPEKCGKGLADASAALNPLFKKPSLANGKGKWIAGNLSEKHLLIVVPDLSKKLRVEVRGSHVDLYLQEGSEPSTRRYQCRTYAARGVNYCEIDAPAEGLYHLMAVPQRGFTGATLLSTYERDLD</sequence>
<dbReference type="InterPro" id="IPR050131">
    <property type="entry name" value="Peptidase_S8_subtilisin-like"/>
</dbReference>
<evidence type="ECO:0000256" key="7">
    <source>
        <dbReference type="ARBA" id="ARBA00022825"/>
    </source>
</evidence>
<keyword evidence="14" id="KW-1185">Reference proteome</keyword>
<evidence type="ECO:0000256" key="5">
    <source>
        <dbReference type="ARBA" id="ARBA00022729"/>
    </source>
</evidence>
<evidence type="ECO:0000256" key="2">
    <source>
        <dbReference type="ARBA" id="ARBA00011073"/>
    </source>
</evidence>
<comment type="subcellular location">
    <subcellularLocation>
        <location evidence="1">Secreted</location>
    </subcellularLocation>
</comment>
<keyword evidence="3" id="KW-0964">Secreted</keyword>
<dbReference type="CDD" id="cd07496">
    <property type="entry name" value="Peptidases_S8_13"/>
    <property type="match status" value="1"/>
</dbReference>
<dbReference type="Pfam" id="PF00082">
    <property type="entry name" value="Peptidase_S8"/>
    <property type="match status" value="1"/>
</dbReference>
<dbReference type="PANTHER" id="PTHR43806">
    <property type="entry name" value="PEPTIDASE S8"/>
    <property type="match status" value="1"/>
</dbReference>
<evidence type="ECO:0000256" key="9">
    <source>
        <dbReference type="PROSITE-ProRule" id="PRU01240"/>
    </source>
</evidence>
<evidence type="ECO:0000256" key="11">
    <source>
        <dbReference type="SAM" id="SignalP"/>
    </source>
</evidence>
<dbReference type="Proteomes" id="UP000613768">
    <property type="component" value="Unassembled WGS sequence"/>
</dbReference>
<accession>A0AAW3ZLX3</accession>
<evidence type="ECO:0000313" key="13">
    <source>
        <dbReference type="EMBL" id="MBD8525667.1"/>
    </source>
</evidence>
<gene>
    <name evidence="13" type="ORF">IFO71_07920</name>
</gene>
<evidence type="ECO:0000259" key="12">
    <source>
        <dbReference type="Pfam" id="PF00082"/>
    </source>
</evidence>
<dbReference type="SUPFAM" id="SSF52743">
    <property type="entry name" value="Subtilisin-like"/>
    <property type="match status" value="1"/>
</dbReference>
<dbReference type="InterPro" id="IPR000209">
    <property type="entry name" value="Peptidase_S8/S53_dom"/>
</dbReference>
<comment type="caution">
    <text evidence="13">The sequence shown here is derived from an EMBL/GenBank/DDBJ whole genome shotgun (WGS) entry which is preliminary data.</text>
</comment>
<dbReference type="PANTHER" id="PTHR43806:SF11">
    <property type="entry name" value="CEREVISIN-RELATED"/>
    <property type="match status" value="1"/>
</dbReference>
<keyword evidence="4 9" id="KW-0645">Protease</keyword>
<dbReference type="InterPro" id="IPR034176">
    <property type="entry name" value="Peptidases_S8_13"/>
</dbReference>
<feature type="domain" description="Peptidase S8/S53" evidence="12">
    <location>
        <begin position="174"/>
        <end position="472"/>
    </location>
</feature>
<feature type="active site" description="Charge relay system" evidence="9">
    <location>
        <position position="183"/>
    </location>
</feature>
<proteinExistence type="inferred from homology"/>
<dbReference type="Gene3D" id="2.60.120.380">
    <property type="match status" value="1"/>
</dbReference>
<protein>
    <submittedName>
        <fullName evidence="13">S8 family serine peptidase</fullName>
    </submittedName>
</protein>
<evidence type="ECO:0000256" key="3">
    <source>
        <dbReference type="ARBA" id="ARBA00022525"/>
    </source>
</evidence>
<evidence type="ECO:0000256" key="1">
    <source>
        <dbReference type="ARBA" id="ARBA00004613"/>
    </source>
</evidence>
<keyword evidence="6 9" id="KW-0378">Hydrolase</keyword>
<evidence type="ECO:0000256" key="8">
    <source>
        <dbReference type="ARBA" id="ARBA00023145"/>
    </source>
</evidence>
<organism evidence="13 14">
    <name type="scientific">Pseudomarimonas arenosa</name>
    <dbReference type="NCBI Taxonomy" id="2774145"/>
    <lineage>
        <taxon>Bacteria</taxon>
        <taxon>Pseudomonadati</taxon>
        <taxon>Pseudomonadota</taxon>
        <taxon>Gammaproteobacteria</taxon>
        <taxon>Lysobacterales</taxon>
        <taxon>Lysobacteraceae</taxon>
        <taxon>Pseudomarimonas</taxon>
    </lineage>
</organism>
<dbReference type="GO" id="GO:0004252">
    <property type="term" value="F:serine-type endopeptidase activity"/>
    <property type="evidence" value="ECO:0007669"/>
    <property type="project" value="UniProtKB-UniRule"/>
</dbReference>
<feature type="active site" description="Charge relay system" evidence="9">
    <location>
        <position position="245"/>
    </location>
</feature>
<comment type="similarity">
    <text evidence="2 9 10">Belongs to the peptidase S8 family.</text>
</comment>
<dbReference type="PROSITE" id="PS00137">
    <property type="entry name" value="SUBTILASE_HIS"/>
    <property type="match status" value="1"/>
</dbReference>
<dbReference type="InterPro" id="IPR015500">
    <property type="entry name" value="Peptidase_S8_subtilisin-rel"/>
</dbReference>
<keyword evidence="8" id="KW-0865">Zymogen</keyword>
<feature type="chain" id="PRO_5043621538" evidence="11">
    <location>
        <begin position="35"/>
        <end position="589"/>
    </location>
</feature>
<feature type="signal peptide" evidence="11">
    <location>
        <begin position="1"/>
        <end position="34"/>
    </location>
</feature>
<dbReference type="PRINTS" id="PR00723">
    <property type="entry name" value="SUBTILISIN"/>
</dbReference>
<name>A0AAW3ZLX3_9GAMM</name>
<dbReference type="EMBL" id="JACYTR010000011">
    <property type="protein sequence ID" value="MBD8525667.1"/>
    <property type="molecule type" value="Genomic_DNA"/>
</dbReference>
<dbReference type="InterPro" id="IPR036852">
    <property type="entry name" value="Peptidase_S8/S53_dom_sf"/>
</dbReference>
<dbReference type="InterPro" id="IPR023828">
    <property type="entry name" value="Peptidase_S8_Ser-AS"/>
</dbReference>
<dbReference type="GO" id="GO:0006508">
    <property type="term" value="P:proteolysis"/>
    <property type="evidence" value="ECO:0007669"/>
    <property type="project" value="UniProtKB-KW"/>
</dbReference>
<keyword evidence="5 11" id="KW-0732">Signal</keyword>
<dbReference type="Gene3D" id="3.40.50.200">
    <property type="entry name" value="Peptidase S8/S53 domain"/>
    <property type="match status" value="1"/>
</dbReference>
<evidence type="ECO:0000256" key="6">
    <source>
        <dbReference type="ARBA" id="ARBA00022801"/>
    </source>
</evidence>
<dbReference type="PROSITE" id="PS51892">
    <property type="entry name" value="SUBTILASE"/>
    <property type="match status" value="1"/>
</dbReference>
<evidence type="ECO:0000256" key="10">
    <source>
        <dbReference type="RuleBase" id="RU003355"/>
    </source>
</evidence>
<dbReference type="PROSITE" id="PS00136">
    <property type="entry name" value="SUBTILASE_ASP"/>
    <property type="match status" value="1"/>
</dbReference>
<feature type="active site" description="Charge relay system" evidence="9">
    <location>
        <position position="426"/>
    </location>
</feature>
<dbReference type="PROSITE" id="PS00138">
    <property type="entry name" value="SUBTILASE_SER"/>
    <property type="match status" value="1"/>
</dbReference>
<dbReference type="FunFam" id="3.40.50.200:FF:000022">
    <property type="entry name" value="Extracellular protease"/>
    <property type="match status" value="1"/>
</dbReference>
<dbReference type="InterPro" id="IPR023827">
    <property type="entry name" value="Peptidase_S8_Asp-AS"/>
</dbReference>
<reference evidence="13 14" key="1">
    <citation type="submission" date="2020-09" db="EMBL/GenBank/DDBJ databases">
        <title>Pseudoxanthomonas sp. CAU 1598 isolated from sand of Yaerae Beach.</title>
        <authorList>
            <person name="Kim W."/>
        </authorList>
    </citation>
    <scope>NUCLEOTIDE SEQUENCE [LARGE SCALE GENOMIC DNA]</scope>
    <source>
        <strain evidence="13 14">CAU 1598</strain>
    </source>
</reference>
<evidence type="ECO:0000256" key="4">
    <source>
        <dbReference type="ARBA" id="ARBA00022670"/>
    </source>
</evidence>
<evidence type="ECO:0000313" key="14">
    <source>
        <dbReference type="Proteomes" id="UP000613768"/>
    </source>
</evidence>
<dbReference type="AlphaFoldDB" id="A0AAW3ZLX3"/>